<dbReference type="InterPro" id="IPR003380">
    <property type="entry name" value="SKI/SNO/DAC"/>
</dbReference>
<evidence type="ECO:0000256" key="3">
    <source>
        <dbReference type="SAM" id="MobiDB-lite"/>
    </source>
</evidence>
<feature type="compositionally biased region" description="Polar residues" evidence="3">
    <location>
        <begin position="505"/>
        <end position="531"/>
    </location>
</feature>
<dbReference type="PANTHER" id="PTHR10005">
    <property type="entry name" value="SKI ONCOGENE-RELATED"/>
    <property type="match status" value="1"/>
</dbReference>
<comment type="similarity">
    <text evidence="1">Belongs to the SKI family.</text>
</comment>
<dbReference type="GO" id="GO:0030514">
    <property type="term" value="P:negative regulation of BMP signaling pathway"/>
    <property type="evidence" value="ECO:0007669"/>
    <property type="project" value="TreeGrafter"/>
</dbReference>
<feature type="domain" description="c-SKI SMAD4-binding" evidence="4">
    <location>
        <begin position="162"/>
        <end position="253"/>
    </location>
</feature>
<organism evidence="5 6">
    <name type="scientific">Dreissena polymorpha</name>
    <name type="common">Zebra mussel</name>
    <name type="synonym">Mytilus polymorpha</name>
    <dbReference type="NCBI Taxonomy" id="45954"/>
    <lineage>
        <taxon>Eukaryota</taxon>
        <taxon>Metazoa</taxon>
        <taxon>Spiralia</taxon>
        <taxon>Lophotrochozoa</taxon>
        <taxon>Mollusca</taxon>
        <taxon>Bivalvia</taxon>
        <taxon>Autobranchia</taxon>
        <taxon>Heteroconchia</taxon>
        <taxon>Euheterodonta</taxon>
        <taxon>Imparidentia</taxon>
        <taxon>Neoheterodontei</taxon>
        <taxon>Myida</taxon>
        <taxon>Dreissenoidea</taxon>
        <taxon>Dreissenidae</taxon>
        <taxon>Dreissena</taxon>
    </lineage>
</organism>
<dbReference type="InterPro" id="IPR023216">
    <property type="entry name" value="Tscrpt_reg_SKI_SnoN"/>
</dbReference>
<gene>
    <name evidence="5" type="ORF">DPMN_111165</name>
</gene>
<dbReference type="SUPFAM" id="SSF63763">
    <property type="entry name" value="SAND domain-like"/>
    <property type="match status" value="1"/>
</dbReference>
<feature type="region of interest" description="Disordered" evidence="3">
    <location>
        <begin position="258"/>
        <end position="282"/>
    </location>
</feature>
<dbReference type="InterPro" id="IPR010919">
    <property type="entry name" value="SAND-like_dom_sf"/>
</dbReference>
<dbReference type="CDD" id="cd21080">
    <property type="entry name" value="DHD_Skor"/>
    <property type="match status" value="1"/>
</dbReference>
<dbReference type="GO" id="GO:0046332">
    <property type="term" value="F:SMAD binding"/>
    <property type="evidence" value="ECO:0007669"/>
    <property type="project" value="InterPro"/>
</dbReference>
<dbReference type="InterPro" id="IPR014890">
    <property type="entry name" value="c-SKI_SMAD4-bd_dom"/>
</dbReference>
<evidence type="ECO:0000259" key="4">
    <source>
        <dbReference type="SMART" id="SM01046"/>
    </source>
</evidence>
<feature type="region of interest" description="Disordered" evidence="3">
    <location>
        <begin position="386"/>
        <end position="450"/>
    </location>
</feature>
<dbReference type="FunFam" id="3.10.260.20:FF:000003">
    <property type="entry name" value="SKI family transcriptional corepressor 1 homolog-B-like"/>
    <property type="match status" value="1"/>
</dbReference>
<reference evidence="5" key="1">
    <citation type="journal article" date="2019" name="bioRxiv">
        <title>The Genome of the Zebra Mussel, Dreissena polymorpha: A Resource for Invasive Species Research.</title>
        <authorList>
            <person name="McCartney M.A."/>
            <person name="Auch B."/>
            <person name="Kono T."/>
            <person name="Mallez S."/>
            <person name="Zhang Y."/>
            <person name="Obille A."/>
            <person name="Becker A."/>
            <person name="Abrahante J.E."/>
            <person name="Garbe J."/>
            <person name="Badalamenti J.P."/>
            <person name="Herman A."/>
            <person name="Mangelson H."/>
            <person name="Liachko I."/>
            <person name="Sullivan S."/>
            <person name="Sone E.D."/>
            <person name="Koren S."/>
            <person name="Silverstein K.A.T."/>
            <person name="Beckman K.B."/>
            <person name="Gohl D.M."/>
        </authorList>
    </citation>
    <scope>NUCLEOTIDE SEQUENCE</scope>
    <source>
        <strain evidence="5">Duluth1</strain>
        <tissue evidence="5">Whole animal</tissue>
    </source>
</reference>
<dbReference type="SMART" id="SM01046">
    <property type="entry name" value="c-SKI_SMAD_bind"/>
    <property type="match status" value="1"/>
</dbReference>
<dbReference type="GO" id="GO:0005634">
    <property type="term" value="C:nucleus"/>
    <property type="evidence" value="ECO:0007669"/>
    <property type="project" value="TreeGrafter"/>
</dbReference>
<dbReference type="GO" id="GO:0000978">
    <property type="term" value="F:RNA polymerase II cis-regulatory region sequence-specific DNA binding"/>
    <property type="evidence" value="ECO:0007669"/>
    <property type="project" value="TreeGrafter"/>
</dbReference>
<protein>
    <recommendedName>
        <fullName evidence="4">c-SKI SMAD4-binding domain-containing protein</fullName>
    </recommendedName>
</protein>
<feature type="compositionally biased region" description="Basic and acidic residues" evidence="3">
    <location>
        <begin position="393"/>
        <end position="425"/>
    </location>
</feature>
<dbReference type="EMBL" id="JAIWYP010000004">
    <property type="protein sequence ID" value="KAH3837764.1"/>
    <property type="molecule type" value="Genomic_DNA"/>
</dbReference>
<dbReference type="AlphaFoldDB" id="A0A9D4QNR1"/>
<dbReference type="GO" id="GO:0000122">
    <property type="term" value="P:negative regulation of transcription by RNA polymerase II"/>
    <property type="evidence" value="ECO:0007669"/>
    <property type="project" value="TreeGrafter"/>
</dbReference>
<dbReference type="Gene3D" id="3.10.390.10">
    <property type="entry name" value="SAND domain-like"/>
    <property type="match status" value="1"/>
</dbReference>
<dbReference type="SUPFAM" id="SSF46955">
    <property type="entry name" value="Putative DNA-binding domain"/>
    <property type="match status" value="1"/>
</dbReference>
<keyword evidence="2" id="KW-0175">Coiled coil</keyword>
<feature type="compositionally biased region" description="Basic and acidic residues" evidence="3">
    <location>
        <begin position="15"/>
        <end position="34"/>
    </location>
</feature>
<dbReference type="Pfam" id="PF08782">
    <property type="entry name" value="c-SKI_SMAD_bind"/>
    <property type="match status" value="1"/>
</dbReference>
<evidence type="ECO:0000313" key="5">
    <source>
        <dbReference type="EMBL" id="KAH3837764.1"/>
    </source>
</evidence>
<feature type="region of interest" description="Disordered" evidence="3">
    <location>
        <begin position="13"/>
        <end position="46"/>
    </location>
</feature>
<dbReference type="PANTHER" id="PTHR10005:SF26">
    <property type="entry name" value="CORL"/>
    <property type="match status" value="1"/>
</dbReference>
<proteinExistence type="inferred from homology"/>
<feature type="region of interest" description="Disordered" evidence="3">
    <location>
        <begin position="497"/>
        <end position="531"/>
    </location>
</feature>
<reference evidence="5" key="2">
    <citation type="submission" date="2020-11" db="EMBL/GenBank/DDBJ databases">
        <authorList>
            <person name="McCartney M.A."/>
            <person name="Auch B."/>
            <person name="Kono T."/>
            <person name="Mallez S."/>
            <person name="Becker A."/>
            <person name="Gohl D.M."/>
            <person name="Silverstein K.A.T."/>
            <person name="Koren S."/>
            <person name="Bechman K.B."/>
            <person name="Herman A."/>
            <person name="Abrahante J.E."/>
            <person name="Garbe J."/>
        </authorList>
    </citation>
    <scope>NUCLEOTIDE SEQUENCE</scope>
    <source>
        <strain evidence="5">Duluth1</strain>
        <tissue evidence="5">Whole animal</tissue>
    </source>
</reference>
<evidence type="ECO:0000256" key="1">
    <source>
        <dbReference type="ARBA" id="ARBA00009513"/>
    </source>
</evidence>
<sequence length="683" mass="77785">MLKVPRCNGATSRVMEFDRSSTEELESERREPRGGKLGSTILKTPEQTSSYPYRQNTVSTVVLHGVPIVSLLIDGKERLCLAQISNTLLKSFSYNEIHNRRVALGITCVQCTPVQLEILRRAGAMPISSRRCGMITKREAERLVKSFLEDNRPPKLPDSFYFEVHHNCGWGCKGKFEPSRYNSSRAKCIRCNVCNLYFSPNKFIFHFHRTAESKYNHPDAANFNSWRRHLHLVPGTDTEDIFHAWEDVKAMFNGGSRKRTMSSPCFQEPHSPESPPEPKRAKITPDDNFLNASAYSSQYQSYPLFSFPPKGMPFNALPNSNPMSLHYPFNKADHGEEPKSSHPLTFNPWRQPNDFVIPPYDFFWASQFTHRSSSHLPGFRAEFGHSSPVKELTPSEHSLRHSSSEGHSSSEEEEPVYKTPEETHPSGKSRISAFRPVGKQARNQHEPDHKHLKDIHVRDDVNDSEDLEIDVEDGNDIEKTDFGDNLNKARDIKESECHHVRSSKEQSMQVLSPASAVTSPCGPKNNSPTVNITVIDTGSPKASEGDTISTNNNEIPDTKRATTNIKERRLYDSEELEGMTKEELQQTLEREMAVRRRVEGDIHRIRKSLEEQVHKEKNQRDEISSQLQVMKVALCNELEQERKIRLTMQQKLREAHEALHSFSGKMFNGRPCATASDILIGRP</sequence>
<feature type="coiled-coil region" evidence="2">
    <location>
        <begin position="581"/>
        <end position="626"/>
    </location>
</feature>
<keyword evidence="6" id="KW-1185">Reference proteome</keyword>
<dbReference type="GO" id="GO:0005667">
    <property type="term" value="C:transcription regulator complex"/>
    <property type="evidence" value="ECO:0007669"/>
    <property type="project" value="TreeGrafter"/>
</dbReference>
<dbReference type="GO" id="GO:0000981">
    <property type="term" value="F:DNA-binding transcription factor activity, RNA polymerase II-specific"/>
    <property type="evidence" value="ECO:0007669"/>
    <property type="project" value="TreeGrafter"/>
</dbReference>
<feature type="compositionally biased region" description="Polar residues" evidence="3">
    <location>
        <begin position="546"/>
        <end position="555"/>
    </location>
</feature>
<evidence type="ECO:0000256" key="2">
    <source>
        <dbReference type="SAM" id="Coils"/>
    </source>
</evidence>
<dbReference type="Gene3D" id="3.10.260.20">
    <property type="entry name" value="Ski"/>
    <property type="match status" value="1"/>
</dbReference>
<accession>A0A9D4QNR1</accession>
<dbReference type="Proteomes" id="UP000828390">
    <property type="component" value="Unassembled WGS sequence"/>
</dbReference>
<dbReference type="GO" id="GO:0005737">
    <property type="term" value="C:cytoplasm"/>
    <property type="evidence" value="ECO:0007669"/>
    <property type="project" value="TreeGrafter"/>
</dbReference>
<dbReference type="Pfam" id="PF02437">
    <property type="entry name" value="Ski_Sno_DHD"/>
    <property type="match status" value="1"/>
</dbReference>
<feature type="region of interest" description="Disordered" evidence="3">
    <location>
        <begin position="538"/>
        <end position="557"/>
    </location>
</feature>
<comment type="caution">
    <text evidence="5">The sequence shown here is derived from an EMBL/GenBank/DDBJ whole genome shotgun (WGS) entry which is preliminary data.</text>
</comment>
<name>A0A9D4QNR1_DREPO</name>
<evidence type="ECO:0000313" key="6">
    <source>
        <dbReference type="Proteomes" id="UP000828390"/>
    </source>
</evidence>
<dbReference type="InterPro" id="IPR009061">
    <property type="entry name" value="DNA-bd_dom_put_sf"/>
</dbReference>
<dbReference type="InterPro" id="IPR037000">
    <property type="entry name" value="Ski_DNA-bd_sf"/>
</dbReference>